<organism evidence="1 2">
    <name type="scientific">Cyclostephanos tholiformis</name>
    <dbReference type="NCBI Taxonomy" id="382380"/>
    <lineage>
        <taxon>Eukaryota</taxon>
        <taxon>Sar</taxon>
        <taxon>Stramenopiles</taxon>
        <taxon>Ochrophyta</taxon>
        <taxon>Bacillariophyta</taxon>
        <taxon>Coscinodiscophyceae</taxon>
        <taxon>Thalassiosirophycidae</taxon>
        <taxon>Stephanodiscales</taxon>
        <taxon>Stephanodiscaceae</taxon>
        <taxon>Cyclostephanos</taxon>
    </lineage>
</organism>
<protein>
    <submittedName>
        <fullName evidence="1">Uncharacterized protein</fullName>
    </submittedName>
</protein>
<dbReference type="Proteomes" id="UP001530377">
    <property type="component" value="Unassembled WGS sequence"/>
</dbReference>
<dbReference type="EMBL" id="JALLPB020000140">
    <property type="protein sequence ID" value="KAL3816613.1"/>
    <property type="molecule type" value="Genomic_DNA"/>
</dbReference>
<dbReference type="AlphaFoldDB" id="A0ABD3RWP6"/>
<gene>
    <name evidence="1" type="ORF">ACHAXA_000737</name>
</gene>
<evidence type="ECO:0000313" key="1">
    <source>
        <dbReference type="EMBL" id="KAL3816613.1"/>
    </source>
</evidence>
<reference evidence="1 2" key="1">
    <citation type="submission" date="2024-10" db="EMBL/GenBank/DDBJ databases">
        <title>Updated reference genomes for cyclostephanoid diatoms.</title>
        <authorList>
            <person name="Roberts W.R."/>
            <person name="Alverson A.J."/>
        </authorList>
    </citation>
    <scope>NUCLEOTIDE SEQUENCE [LARGE SCALE GENOMIC DNA]</scope>
    <source>
        <strain evidence="1 2">AJA228-03</strain>
    </source>
</reference>
<keyword evidence="2" id="KW-1185">Reference proteome</keyword>
<comment type="caution">
    <text evidence="1">The sequence shown here is derived from an EMBL/GenBank/DDBJ whole genome shotgun (WGS) entry which is preliminary data.</text>
</comment>
<name>A0ABD3RWP6_9STRA</name>
<proteinExistence type="predicted"/>
<sequence>MTGDVRPELPNPWEGKEHKLKESTLTNMEDMKLDLMIEASTSRRGGTLGSSKGQTPITPHFKKGLEAITAYYGFGNASLKGFDAMVKHPNGMYGHFGLWGSNAEDKSSNYQELQNLVKTVDEEVASGYIKDGELWIFTDNSTAKSCFHKGGSTTKLLHSLVLRLHQAELKGKFMLHLVHVAGTLMIAQGMDVLSQGLLIKGVMSQ</sequence>
<accession>A0ABD3RWP6</accession>
<evidence type="ECO:0000313" key="2">
    <source>
        <dbReference type="Proteomes" id="UP001530377"/>
    </source>
</evidence>